<dbReference type="Pfam" id="PF00560">
    <property type="entry name" value="LRR_1"/>
    <property type="match status" value="1"/>
</dbReference>
<protein>
    <submittedName>
        <fullName evidence="1">Uncharacterized protein</fullName>
    </submittedName>
</protein>
<dbReference type="SUPFAM" id="SSF52058">
    <property type="entry name" value="L domain-like"/>
    <property type="match status" value="1"/>
</dbReference>
<dbReference type="RefSeq" id="WP_183971385.1">
    <property type="nucleotide sequence ID" value="NZ_JACHIC010000002.1"/>
</dbReference>
<reference evidence="1 2" key="1">
    <citation type="submission" date="2015-07" db="EMBL/GenBank/DDBJ databases">
        <authorList>
            <person name="Noorani M."/>
        </authorList>
    </citation>
    <scope>NUCLEOTIDE SEQUENCE [LARGE SCALE GENOMIC DNA]</scope>
    <source>
        <strain evidence="1 2">KCTC 42284</strain>
    </source>
</reference>
<evidence type="ECO:0000313" key="1">
    <source>
        <dbReference type="EMBL" id="AKS43160.1"/>
    </source>
</evidence>
<dbReference type="STRING" id="1579979.WM2015_2803"/>
<name>A0A0K0XZR2_9GAMM</name>
<dbReference type="InterPro" id="IPR050994">
    <property type="entry name" value="At_inactive_RLKs"/>
</dbReference>
<evidence type="ECO:0000313" key="2">
    <source>
        <dbReference type="Proteomes" id="UP000066624"/>
    </source>
</evidence>
<dbReference type="PANTHER" id="PTHR48010">
    <property type="entry name" value="OS05G0588300 PROTEIN"/>
    <property type="match status" value="1"/>
</dbReference>
<dbReference type="KEGG" id="wma:WM2015_2803"/>
<dbReference type="InterPro" id="IPR001611">
    <property type="entry name" value="Leu-rich_rpt"/>
</dbReference>
<dbReference type="Gene3D" id="3.80.10.10">
    <property type="entry name" value="Ribonuclease Inhibitor"/>
    <property type="match status" value="2"/>
</dbReference>
<dbReference type="Proteomes" id="UP000066624">
    <property type="component" value="Chromosome"/>
</dbReference>
<dbReference type="PANTHER" id="PTHR48010:SF58">
    <property type="entry name" value="RECEPTOR PROTEIN KINASE-LIKE PROTEIN ZAR1"/>
    <property type="match status" value="1"/>
</dbReference>
<gene>
    <name evidence="1" type="ORF">WM2015_2803</name>
</gene>
<dbReference type="InterPro" id="IPR032675">
    <property type="entry name" value="LRR_dom_sf"/>
</dbReference>
<accession>A0A0K0XZR2</accession>
<proteinExistence type="predicted"/>
<organism evidence="1 2">
    <name type="scientific">Wenzhouxiangella marina</name>
    <dbReference type="NCBI Taxonomy" id="1579979"/>
    <lineage>
        <taxon>Bacteria</taxon>
        <taxon>Pseudomonadati</taxon>
        <taxon>Pseudomonadota</taxon>
        <taxon>Gammaproteobacteria</taxon>
        <taxon>Chromatiales</taxon>
        <taxon>Wenzhouxiangellaceae</taxon>
        <taxon>Wenzhouxiangella</taxon>
    </lineage>
</organism>
<dbReference type="AlphaFoldDB" id="A0A0K0XZR2"/>
<keyword evidence="2" id="KW-1185">Reference proteome</keyword>
<dbReference type="EMBL" id="CP012154">
    <property type="protein sequence ID" value="AKS43160.1"/>
    <property type="molecule type" value="Genomic_DNA"/>
</dbReference>
<sequence>MGIFRSTRLTLAALALLPSIPLMALSPPPPQPDDFLLPALYEALDGDNWINNDGWLDPDVHWCDWYGVTCGEEYWPGLFEFDSLNLSGNGLTGEFGTQVLDYFERGVTLPDFVLDLSDNAISGPLSALPVYPRVVLMNDNQFDGNLPVPAPLDAHLFPVWRLEVLDLSGNGFSGTIPALWADRLRLLFLNLNDNRLEGSIEAAVHALDPDLPAPSAAAFFTGLGLWLADNDFSGELDPAWFEDREVTSFNLCWTELQIDDPQLGEWIAERHWGGDPAQCLNQARLPLDPSVSGSWFDPRRSGEGFSLMLLEDGTPLVYWFSHISNNRQLWLFNSGGATGTTARFQPLLRTRGEFDLGLSDLEFPLVRGGALRLDRTGPSLLHAEFSLAYTGYDIAQPGDIQITWPPQPDIGRRSDHIQLSRLAGTNCENQQAHQWISGAWFDPERSGEGFVVEVIEDGRGVVYWFTYTPPGTNDERLLERAGDWQVWMTGDGQFDGNTLTIDPLYRPQDTGFLMPGGTEFIDNLPIGTLQMIFQDDQSGSIQFTSSDPDFPSTSYPIERLARPMLVDCD</sequence>